<dbReference type="GO" id="GO:0008234">
    <property type="term" value="F:cysteine-type peptidase activity"/>
    <property type="evidence" value="ECO:0007669"/>
    <property type="project" value="InterPro"/>
</dbReference>
<dbReference type="SMART" id="SM00635">
    <property type="entry name" value="BID_2"/>
    <property type="match status" value="2"/>
</dbReference>
<dbReference type="GO" id="GO:0006508">
    <property type="term" value="P:proteolysis"/>
    <property type="evidence" value="ECO:0007669"/>
    <property type="project" value="UniProtKB-KW"/>
</dbReference>
<dbReference type="SUPFAM" id="SSF49373">
    <property type="entry name" value="Invasin/intimin cell-adhesion fragments"/>
    <property type="match status" value="2"/>
</dbReference>
<evidence type="ECO:0000259" key="4">
    <source>
        <dbReference type="SMART" id="SM00635"/>
    </source>
</evidence>
<feature type="domain" description="BIG2" evidence="4">
    <location>
        <begin position="568"/>
        <end position="641"/>
    </location>
</feature>
<dbReference type="Pfam" id="PF00112">
    <property type="entry name" value="Peptidase_C1"/>
    <property type="match status" value="2"/>
</dbReference>
<comment type="similarity">
    <text evidence="1">Belongs to the peptidase C1 family.</text>
</comment>
<evidence type="ECO:0000259" key="5">
    <source>
        <dbReference type="SMART" id="SM00645"/>
    </source>
</evidence>
<gene>
    <name evidence="6" type="ORF">ACLFYP115_01681</name>
</gene>
<sequence>MYNWKRRLMSLALAAAVSCTALTSFDVHADEINTEDLEFDLIGKTAVRSGRRIIEYEDAALLQPQTDKSRKRAAQLPDSYTAEHTRVKTQENTGICWTFGAMASLESVMMTAGTASSSINLSERQLAYFTFHGQNKDRDKSKYAGNDSFLNQSGESDYTIGGSRWFSVPTLARWYGAVDESVLPFSQIWAADPSEKYQTESYIHLKNALYLPEINLENSNDETVHSDAGVQAVKRAVYEKGAVSAGYYTGNSYSGYYRFGSKTGSSRTTTSYYYNGERYADHEITIVGWDDNYSKDNFSVTPPGNGAFLVKNSWDVDWGDSGYFYISYYDKSLSEPTVFEAENVNYNGSKTAHTYQNIYQYDGAGFGDALFTAGTSPVVGVNKFTARDNEKLTACGVYVPAANCSVKVRVYQDQGNKSLVSKEYTAQNAGFYTIPFGSSSFDMEKGKVYRAELQISFKKEGRTEYFYPFELQEDQSDEFQMDCTAGQTQIKYNFGGSGRDVTSLEPLNGVYQTGNALVKLFSNDKVKAGNSGTTASKPADTPVVSVPQTPPATAAPKPTATTAKPAVTYIKPSVSKSSLSIYKGNSSSITVKNKVKGAKVTFSSSKKSVAAVNSSGRVTGKKAGTAVITAKVTQQGKNYSLKCKVKVSKKRLAFSKKKARIKKKKSYTFKVKKYGISGKVRWKVSNKKLASIGKTSGKFKAKKKKGKVKVTAYCGKYKVSYTVKIY</sequence>
<protein>
    <submittedName>
        <fullName evidence="6">Papain family cysteine protease</fullName>
    </submittedName>
</protein>
<keyword evidence="3" id="KW-0732">Signal</keyword>
<reference evidence="6" key="1">
    <citation type="submission" date="2019-11" db="EMBL/GenBank/DDBJ databases">
        <authorList>
            <person name="Feng L."/>
        </authorList>
    </citation>
    <scope>NUCLEOTIDE SEQUENCE</scope>
    <source>
        <strain evidence="6">AcaccaeLFYP115</strain>
    </source>
</reference>
<feature type="domain" description="BIG2" evidence="4">
    <location>
        <begin position="648"/>
        <end position="723"/>
    </location>
</feature>
<feature type="region of interest" description="Disordered" evidence="2">
    <location>
        <begin position="529"/>
        <end position="559"/>
    </location>
</feature>
<feature type="compositionally biased region" description="Low complexity" evidence="2">
    <location>
        <begin position="541"/>
        <end position="559"/>
    </location>
</feature>
<dbReference type="PROSITE" id="PS00639">
    <property type="entry name" value="THIOL_PROTEASE_HIS"/>
    <property type="match status" value="1"/>
</dbReference>
<proteinExistence type="inferred from homology"/>
<dbReference type="PANTHER" id="PTHR12411">
    <property type="entry name" value="CYSTEINE PROTEASE FAMILY C1-RELATED"/>
    <property type="match status" value="1"/>
</dbReference>
<dbReference type="AlphaFoldDB" id="A0A6N2U0S8"/>
<dbReference type="InterPro" id="IPR000169">
    <property type="entry name" value="Pept_cys_AS"/>
</dbReference>
<keyword evidence="6" id="KW-0645">Protease</keyword>
<organism evidence="6">
    <name type="scientific">Anaerostipes caccae</name>
    <dbReference type="NCBI Taxonomy" id="105841"/>
    <lineage>
        <taxon>Bacteria</taxon>
        <taxon>Bacillati</taxon>
        <taxon>Bacillota</taxon>
        <taxon>Clostridia</taxon>
        <taxon>Lachnospirales</taxon>
        <taxon>Lachnospiraceae</taxon>
        <taxon>Anaerostipes</taxon>
    </lineage>
</organism>
<dbReference type="PROSITE" id="PS00139">
    <property type="entry name" value="THIOL_PROTEASE_CYS"/>
    <property type="match status" value="1"/>
</dbReference>
<dbReference type="PROSITE" id="PS51257">
    <property type="entry name" value="PROKAR_LIPOPROTEIN"/>
    <property type="match status" value="1"/>
</dbReference>
<dbReference type="SUPFAM" id="SSF54001">
    <property type="entry name" value="Cysteine proteinases"/>
    <property type="match status" value="1"/>
</dbReference>
<feature type="domain" description="Peptidase C1A papain C-terminal" evidence="5">
    <location>
        <begin position="76"/>
        <end position="337"/>
    </location>
</feature>
<evidence type="ECO:0000256" key="1">
    <source>
        <dbReference type="ARBA" id="ARBA00008455"/>
    </source>
</evidence>
<feature type="signal peptide" evidence="3">
    <location>
        <begin position="1"/>
        <end position="29"/>
    </location>
</feature>
<dbReference type="SMART" id="SM00645">
    <property type="entry name" value="Pept_C1"/>
    <property type="match status" value="1"/>
</dbReference>
<dbReference type="InterPro" id="IPR003343">
    <property type="entry name" value="Big_2"/>
</dbReference>
<dbReference type="RefSeq" id="WP_006567350.1">
    <property type="nucleotide sequence ID" value="NZ_BAABZP010000001.1"/>
</dbReference>
<dbReference type="EMBL" id="CACRSQ010000003">
    <property type="protein sequence ID" value="VYT10939.1"/>
    <property type="molecule type" value="Genomic_DNA"/>
</dbReference>
<dbReference type="InterPro" id="IPR013128">
    <property type="entry name" value="Peptidase_C1A"/>
</dbReference>
<dbReference type="InterPro" id="IPR040528">
    <property type="entry name" value="Lectin-like"/>
</dbReference>
<name>A0A6N2U0S8_9FIRM</name>
<feature type="chain" id="PRO_5026857255" evidence="3">
    <location>
        <begin position="30"/>
        <end position="726"/>
    </location>
</feature>
<dbReference type="InterPro" id="IPR000668">
    <property type="entry name" value="Peptidase_C1A_C"/>
</dbReference>
<accession>A0A6N2U0S8</accession>
<dbReference type="Gene3D" id="3.90.70.10">
    <property type="entry name" value="Cysteine proteinases"/>
    <property type="match status" value="1"/>
</dbReference>
<dbReference type="InterPro" id="IPR025660">
    <property type="entry name" value="Pept_his_AS"/>
</dbReference>
<keyword evidence="6" id="KW-0378">Hydrolase</keyword>
<dbReference type="InterPro" id="IPR038765">
    <property type="entry name" value="Papain-like_cys_pep_sf"/>
</dbReference>
<evidence type="ECO:0000256" key="2">
    <source>
        <dbReference type="SAM" id="MobiDB-lite"/>
    </source>
</evidence>
<dbReference type="CDD" id="cd02619">
    <property type="entry name" value="Peptidase_C1"/>
    <property type="match status" value="1"/>
</dbReference>
<dbReference type="Pfam" id="PF02368">
    <property type="entry name" value="Big_2"/>
    <property type="match status" value="1"/>
</dbReference>
<dbReference type="InterPro" id="IPR008964">
    <property type="entry name" value="Invasin/intimin_cell_adhesion"/>
</dbReference>
<evidence type="ECO:0000313" key="6">
    <source>
        <dbReference type="EMBL" id="VYT10939.1"/>
    </source>
</evidence>
<dbReference type="Pfam" id="PF18560">
    <property type="entry name" value="Lectin_like"/>
    <property type="match status" value="1"/>
</dbReference>
<dbReference type="Gene3D" id="2.60.40.1080">
    <property type="match status" value="2"/>
</dbReference>
<evidence type="ECO:0000256" key="3">
    <source>
        <dbReference type="SAM" id="SignalP"/>
    </source>
</evidence>